<evidence type="ECO:0000313" key="3">
    <source>
        <dbReference type="EMBL" id="CEP03426.1"/>
    </source>
</evidence>
<feature type="compositionally biased region" description="Low complexity" evidence="1">
    <location>
        <begin position="258"/>
        <end position="275"/>
    </location>
</feature>
<name>A0A0G4J805_PLABS</name>
<protein>
    <submittedName>
        <fullName evidence="3">Uncharacterized protein</fullName>
    </submittedName>
</protein>
<keyword evidence="2" id="KW-0812">Transmembrane</keyword>
<feature type="transmembrane region" description="Helical" evidence="2">
    <location>
        <begin position="20"/>
        <end position="41"/>
    </location>
</feature>
<dbReference type="Proteomes" id="UP000290189">
    <property type="component" value="Unassembled WGS sequence"/>
</dbReference>
<reference evidence="3 5" key="1">
    <citation type="submission" date="2015-02" db="EMBL/GenBank/DDBJ databases">
        <authorList>
            <person name="Chooi Y.-H."/>
        </authorList>
    </citation>
    <scope>NUCLEOTIDE SEQUENCE [LARGE SCALE GENOMIC DNA]</scope>
    <source>
        <strain evidence="3">E3</strain>
    </source>
</reference>
<keyword evidence="2" id="KW-1133">Transmembrane helix</keyword>
<reference evidence="4 6" key="2">
    <citation type="submission" date="2018-03" db="EMBL/GenBank/DDBJ databases">
        <authorList>
            <person name="Fogelqvist J."/>
        </authorList>
    </citation>
    <scope>NUCLEOTIDE SEQUENCE [LARGE SCALE GENOMIC DNA]</scope>
</reference>
<proteinExistence type="predicted"/>
<evidence type="ECO:0000313" key="4">
    <source>
        <dbReference type="EMBL" id="SPQ95658.1"/>
    </source>
</evidence>
<dbReference type="AlphaFoldDB" id="A0A0G4J805"/>
<organism evidence="3 5">
    <name type="scientific">Plasmodiophora brassicae</name>
    <name type="common">Clubroot disease agent</name>
    <dbReference type="NCBI Taxonomy" id="37360"/>
    <lineage>
        <taxon>Eukaryota</taxon>
        <taxon>Sar</taxon>
        <taxon>Rhizaria</taxon>
        <taxon>Endomyxa</taxon>
        <taxon>Phytomyxea</taxon>
        <taxon>Plasmodiophorida</taxon>
        <taxon>Plasmodiophoridae</taxon>
        <taxon>Plasmodiophora</taxon>
    </lineage>
</organism>
<dbReference type="EMBL" id="OVEO01000004">
    <property type="protein sequence ID" value="SPQ95658.1"/>
    <property type="molecule type" value="Genomic_DNA"/>
</dbReference>
<evidence type="ECO:0000256" key="1">
    <source>
        <dbReference type="SAM" id="MobiDB-lite"/>
    </source>
</evidence>
<evidence type="ECO:0000256" key="2">
    <source>
        <dbReference type="SAM" id="Phobius"/>
    </source>
</evidence>
<feature type="transmembrane region" description="Helical" evidence="2">
    <location>
        <begin position="208"/>
        <end position="237"/>
    </location>
</feature>
<keyword evidence="2" id="KW-0472">Membrane</keyword>
<sequence length="275" mass="31333">MHNRLRPSLRRSRTPPVFDAAFLVQLTAVVLFVVLFCSSTAVNSIFWDAIIGLVVSCLWLVHIALRLRTDPMFKCLRAPPITPEEAQEAANRWKSFVPLIELSMKGNITKHESGRFFRSLKWSRWENKTSLSDIEWPPGVALVSVFEDVQAGDGHTRTRFEVQVAKFQADCRRQYGKVTSRWKTERHLTCSTFDEPRHMKVARRTDKVSIFLSPTLYLLTTALGLSFIWGLCISIWANRMDLVVIKHVYIDQGRDGHSSSSGSQTTTRLGTNSHV</sequence>
<accession>A0A0G4J805</accession>
<feature type="transmembrane region" description="Helical" evidence="2">
    <location>
        <begin position="47"/>
        <end position="67"/>
    </location>
</feature>
<geneLocation type="mitochondrion" evidence="4"/>
<keyword evidence="4" id="KW-0496">Mitochondrion</keyword>
<dbReference type="Proteomes" id="UP000039324">
    <property type="component" value="Unassembled WGS sequence"/>
</dbReference>
<evidence type="ECO:0000313" key="5">
    <source>
        <dbReference type="Proteomes" id="UP000039324"/>
    </source>
</evidence>
<keyword evidence="5" id="KW-1185">Reference proteome</keyword>
<dbReference type="EMBL" id="CDSF01000144">
    <property type="protein sequence ID" value="CEP03426.1"/>
    <property type="molecule type" value="Genomic_DNA"/>
</dbReference>
<feature type="region of interest" description="Disordered" evidence="1">
    <location>
        <begin position="253"/>
        <end position="275"/>
    </location>
</feature>
<evidence type="ECO:0000313" key="6">
    <source>
        <dbReference type="Proteomes" id="UP000290189"/>
    </source>
</evidence>
<gene>
    <name evidence="3" type="ORF">PBRA_003186</name>
    <name evidence="4" type="ORF">PLBR_LOCUS2873</name>
</gene>